<accession>A0A9D4GHP7</accession>
<reference evidence="2" key="1">
    <citation type="journal article" date="2019" name="bioRxiv">
        <title>The Genome of the Zebra Mussel, Dreissena polymorpha: A Resource for Invasive Species Research.</title>
        <authorList>
            <person name="McCartney M.A."/>
            <person name="Auch B."/>
            <person name="Kono T."/>
            <person name="Mallez S."/>
            <person name="Zhang Y."/>
            <person name="Obille A."/>
            <person name="Becker A."/>
            <person name="Abrahante J.E."/>
            <person name="Garbe J."/>
            <person name="Badalamenti J.P."/>
            <person name="Herman A."/>
            <person name="Mangelson H."/>
            <person name="Liachko I."/>
            <person name="Sullivan S."/>
            <person name="Sone E.D."/>
            <person name="Koren S."/>
            <person name="Silverstein K.A.T."/>
            <person name="Beckman K.B."/>
            <person name="Gohl D.M."/>
        </authorList>
    </citation>
    <scope>NUCLEOTIDE SEQUENCE</scope>
    <source>
        <strain evidence="2">Duluth1</strain>
        <tissue evidence="2">Whole animal</tissue>
    </source>
</reference>
<gene>
    <name evidence="2" type="ORF">DPMN_143787</name>
</gene>
<sequence length="213" mass="23850">MLTLANARVYGEKLENESPFVEQEELKNENPCGDPELLTALESMCDSSDMLTSHDSFFSKDEGLLWCDTCGHGLADLGSLTQHVLEHIADSIENTKDSNVPHTTQRDLMIRQKPITDGDVEKSIENTKDSNVLHTTQRDLMIRKKPITDGDVEKKMWDTEQVQQLNPQWESVSVGQVKTTANQNVAILPVNDPHMPMLSISCDSKSNVSHGRF</sequence>
<evidence type="ECO:0000313" key="2">
    <source>
        <dbReference type="EMBL" id="KAH3815265.1"/>
    </source>
</evidence>
<protein>
    <recommendedName>
        <fullName evidence="1">C2H2-type domain-containing protein</fullName>
    </recommendedName>
</protein>
<feature type="domain" description="C2H2-type" evidence="1">
    <location>
        <begin position="67"/>
        <end position="87"/>
    </location>
</feature>
<dbReference type="PROSITE" id="PS00028">
    <property type="entry name" value="ZINC_FINGER_C2H2_1"/>
    <property type="match status" value="1"/>
</dbReference>
<reference evidence="2" key="2">
    <citation type="submission" date="2020-11" db="EMBL/GenBank/DDBJ databases">
        <authorList>
            <person name="McCartney M.A."/>
            <person name="Auch B."/>
            <person name="Kono T."/>
            <person name="Mallez S."/>
            <person name="Becker A."/>
            <person name="Gohl D.M."/>
            <person name="Silverstein K.A.T."/>
            <person name="Koren S."/>
            <person name="Bechman K.B."/>
            <person name="Herman A."/>
            <person name="Abrahante J.E."/>
            <person name="Garbe J."/>
        </authorList>
    </citation>
    <scope>NUCLEOTIDE SEQUENCE</scope>
    <source>
        <strain evidence="2">Duluth1</strain>
        <tissue evidence="2">Whole animal</tissue>
    </source>
</reference>
<comment type="caution">
    <text evidence="2">The sequence shown here is derived from an EMBL/GenBank/DDBJ whole genome shotgun (WGS) entry which is preliminary data.</text>
</comment>
<organism evidence="2 3">
    <name type="scientific">Dreissena polymorpha</name>
    <name type="common">Zebra mussel</name>
    <name type="synonym">Mytilus polymorpha</name>
    <dbReference type="NCBI Taxonomy" id="45954"/>
    <lineage>
        <taxon>Eukaryota</taxon>
        <taxon>Metazoa</taxon>
        <taxon>Spiralia</taxon>
        <taxon>Lophotrochozoa</taxon>
        <taxon>Mollusca</taxon>
        <taxon>Bivalvia</taxon>
        <taxon>Autobranchia</taxon>
        <taxon>Heteroconchia</taxon>
        <taxon>Euheterodonta</taxon>
        <taxon>Imparidentia</taxon>
        <taxon>Neoheterodontei</taxon>
        <taxon>Myida</taxon>
        <taxon>Dreissenoidea</taxon>
        <taxon>Dreissenidae</taxon>
        <taxon>Dreissena</taxon>
    </lineage>
</organism>
<name>A0A9D4GHP7_DREPO</name>
<dbReference type="InterPro" id="IPR013087">
    <property type="entry name" value="Znf_C2H2_type"/>
</dbReference>
<dbReference type="Proteomes" id="UP000828390">
    <property type="component" value="Unassembled WGS sequence"/>
</dbReference>
<evidence type="ECO:0000259" key="1">
    <source>
        <dbReference type="PROSITE" id="PS00028"/>
    </source>
</evidence>
<dbReference type="AlphaFoldDB" id="A0A9D4GHP7"/>
<evidence type="ECO:0000313" key="3">
    <source>
        <dbReference type="Proteomes" id="UP000828390"/>
    </source>
</evidence>
<keyword evidence="3" id="KW-1185">Reference proteome</keyword>
<dbReference type="EMBL" id="JAIWYP010000006">
    <property type="protein sequence ID" value="KAH3815265.1"/>
    <property type="molecule type" value="Genomic_DNA"/>
</dbReference>
<proteinExistence type="predicted"/>